<sequence>MYQAQTNNPFIKHSGVYIVVAHVEVSGYWVYVMAVLRLCVLWSFSRNKDRGAKGKS</sequence>
<comment type="caution">
    <text evidence="1">The sequence shown here is derived from an EMBL/GenBank/DDBJ whole genome shotgun (WGS) entry which is preliminary data.</text>
</comment>
<dbReference type="EMBL" id="MSFK01000024">
    <property type="protein sequence ID" value="PWY78475.1"/>
    <property type="molecule type" value="Genomic_DNA"/>
</dbReference>
<name>A0A317VXF6_9EURO</name>
<keyword evidence="2" id="KW-1185">Reference proteome</keyword>
<proteinExistence type="predicted"/>
<accession>A0A317VXF6</accession>
<protein>
    <submittedName>
        <fullName evidence="1">Uncharacterized protein</fullName>
    </submittedName>
</protein>
<dbReference type="RefSeq" id="XP_025464784.1">
    <property type="nucleotide sequence ID" value="XM_025605961.1"/>
</dbReference>
<dbReference type="AlphaFoldDB" id="A0A317VXF6"/>
<organism evidence="1 2">
    <name type="scientific">Aspergillus sclerotioniger CBS 115572</name>
    <dbReference type="NCBI Taxonomy" id="1450535"/>
    <lineage>
        <taxon>Eukaryota</taxon>
        <taxon>Fungi</taxon>
        <taxon>Dikarya</taxon>
        <taxon>Ascomycota</taxon>
        <taxon>Pezizomycotina</taxon>
        <taxon>Eurotiomycetes</taxon>
        <taxon>Eurotiomycetidae</taxon>
        <taxon>Eurotiales</taxon>
        <taxon>Aspergillaceae</taxon>
        <taxon>Aspergillus</taxon>
        <taxon>Aspergillus subgen. Circumdati</taxon>
    </lineage>
</organism>
<dbReference type="GeneID" id="37108104"/>
<reference evidence="1 2" key="1">
    <citation type="submission" date="2016-12" db="EMBL/GenBank/DDBJ databases">
        <title>The genomes of Aspergillus section Nigri reveals drivers in fungal speciation.</title>
        <authorList>
            <consortium name="DOE Joint Genome Institute"/>
            <person name="Vesth T.C."/>
            <person name="Nybo J."/>
            <person name="Theobald S."/>
            <person name="Brandl J."/>
            <person name="Frisvad J.C."/>
            <person name="Nielsen K.F."/>
            <person name="Lyhne E.K."/>
            <person name="Kogle M.E."/>
            <person name="Kuo A."/>
            <person name="Riley R."/>
            <person name="Clum A."/>
            <person name="Nolan M."/>
            <person name="Lipzen A."/>
            <person name="Salamov A."/>
            <person name="Henrissat B."/>
            <person name="Wiebenga A."/>
            <person name="De Vries R.P."/>
            <person name="Grigoriev I.V."/>
            <person name="Mortensen U.H."/>
            <person name="Andersen M.R."/>
            <person name="Baker S.E."/>
        </authorList>
    </citation>
    <scope>NUCLEOTIDE SEQUENCE [LARGE SCALE GENOMIC DNA]</scope>
    <source>
        <strain evidence="1 2">CBS 115572</strain>
    </source>
</reference>
<evidence type="ECO:0000313" key="2">
    <source>
        <dbReference type="Proteomes" id="UP000246702"/>
    </source>
</evidence>
<gene>
    <name evidence="1" type="ORF">BO94DRAFT_178431</name>
</gene>
<evidence type="ECO:0000313" key="1">
    <source>
        <dbReference type="EMBL" id="PWY78475.1"/>
    </source>
</evidence>
<dbReference type="Proteomes" id="UP000246702">
    <property type="component" value="Unassembled WGS sequence"/>
</dbReference>